<reference evidence="4" key="1">
    <citation type="submission" date="2017-09" db="EMBL/GenBank/DDBJ databases">
        <title>Depth-based differentiation of microbial function through sediment-hosted aquifers and enrichment of novel symbionts in the deep terrestrial subsurface.</title>
        <authorList>
            <person name="Probst A.J."/>
            <person name="Ladd B."/>
            <person name="Jarett J.K."/>
            <person name="Geller-Mcgrath D.E."/>
            <person name="Sieber C.M.K."/>
            <person name="Emerson J.B."/>
            <person name="Anantharaman K."/>
            <person name="Thomas B.C."/>
            <person name="Malmstrom R."/>
            <person name="Stieglmeier M."/>
            <person name="Klingl A."/>
            <person name="Woyke T."/>
            <person name="Ryan C.M."/>
            <person name="Banfield J.F."/>
        </authorList>
    </citation>
    <scope>NUCLEOTIDE SEQUENCE [LARGE SCALE GENOMIC DNA]</scope>
</reference>
<dbReference type="Proteomes" id="UP000228920">
    <property type="component" value="Unassembled WGS sequence"/>
</dbReference>
<proteinExistence type="predicted"/>
<organism evidence="3 4">
    <name type="scientific">candidate division WWE3 bacterium CG_4_10_14_0_2_um_filter_41_14</name>
    <dbReference type="NCBI Taxonomy" id="1975072"/>
    <lineage>
        <taxon>Bacteria</taxon>
        <taxon>Katanobacteria</taxon>
    </lineage>
</organism>
<keyword evidence="2" id="KW-0472">Membrane</keyword>
<feature type="transmembrane region" description="Helical" evidence="2">
    <location>
        <begin position="6"/>
        <end position="26"/>
    </location>
</feature>
<feature type="transmembrane region" description="Helical" evidence="2">
    <location>
        <begin position="164"/>
        <end position="183"/>
    </location>
</feature>
<protein>
    <submittedName>
        <fullName evidence="3">Uncharacterized protein</fullName>
    </submittedName>
</protein>
<evidence type="ECO:0000256" key="1">
    <source>
        <dbReference type="SAM" id="MobiDB-lite"/>
    </source>
</evidence>
<gene>
    <name evidence="3" type="ORF">COY32_04860</name>
</gene>
<evidence type="ECO:0000313" key="4">
    <source>
        <dbReference type="Proteomes" id="UP000228920"/>
    </source>
</evidence>
<comment type="caution">
    <text evidence="3">The sequence shown here is derived from an EMBL/GenBank/DDBJ whole genome shotgun (WGS) entry which is preliminary data.</text>
</comment>
<dbReference type="AlphaFoldDB" id="A0A2M7THF6"/>
<feature type="region of interest" description="Disordered" evidence="1">
    <location>
        <begin position="31"/>
        <end position="102"/>
    </location>
</feature>
<keyword evidence="2" id="KW-0812">Transmembrane</keyword>
<feature type="compositionally biased region" description="Acidic residues" evidence="1">
    <location>
        <begin position="52"/>
        <end position="69"/>
    </location>
</feature>
<evidence type="ECO:0000256" key="2">
    <source>
        <dbReference type="SAM" id="Phobius"/>
    </source>
</evidence>
<keyword evidence="2" id="KW-1133">Transmembrane helix</keyword>
<dbReference type="EMBL" id="PFNL01000126">
    <property type="protein sequence ID" value="PIZ45657.1"/>
    <property type="molecule type" value="Genomic_DNA"/>
</dbReference>
<accession>A0A2M7THF6</accession>
<feature type="transmembrane region" description="Helical" evidence="2">
    <location>
        <begin position="108"/>
        <end position="128"/>
    </location>
</feature>
<evidence type="ECO:0000313" key="3">
    <source>
        <dbReference type="EMBL" id="PIZ45657.1"/>
    </source>
</evidence>
<sequence length="411" mass="44613">MSTGFLWTILVVCSVLLVFVLFWPLIQKMGRPRPRPQPVGTALARVTPPPDFEPEDSDGDSGDDGDDDDQHGLGGASASFVSPNPPQPPASTGPRPARTGGVSTKAKAAGLSTFVFAIVAMLVVSMFFQRTGTPPIQNIPVPTQQVGEVIAIGGDTASNPTFNLMNIAYVFVALLALLGWLIWTKREAILEYTSLNALNVEGVTAEIYKLFPGDDEPVILSYFVTVFLKLTGSKEIEHIITFIRNELGETGLTNITVGRITYKVVDSLTQKREFEAQGVPCVTEIEAAALKSTVAAIKALSAETNLNPYNFQQQPQLVESVMFETLKKRISASVGKILASITIEITPTPETKLLLEEMARRHVQAQSTADIIVETTQSTLDGLNADPFVTRVLQIVLPTIQAFFDGLRRSR</sequence>
<name>A0A2M7THF6_UNCKA</name>